<sequence>MNTTLVDVAPLHTDKPPGASLSVPPVPPSTRLTTIISESFSRGLDDDVLVTFPTFLIPHKSATDSCDTDIDVTHLGCSICLADYKSTDVVRQGRLN</sequence>
<protein>
    <submittedName>
        <fullName evidence="2">Uncharacterized protein</fullName>
    </submittedName>
</protein>
<name>A0AA35YFV7_LACSI</name>
<evidence type="ECO:0000313" key="3">
    <source>
        <dbReference type="Proteomes" id="UP001177003"/>
    </source>
</evidence>
<organism evidence="2 3">
    <name type="scientific">Lactuca saligna</name>
    <name type="common">Willowleaf lettuce</name>
    <dbReference type="NCBI Taxonomy" id="75948"/>
    <lineage>
        <taxon>Eukaryota</taxon>
        <taxon>Viridiplantae</taxon>
        <taxon>Streptophyta</taxon>
        <taxon>Embryophyta</taxon>
        <taxon>Tracheophyta</taxon>
        <taxon>Spermatophyta</taxon>
        <taxon>Magnoliopsida</taxon>
        <taxon>eudicotyledons</taxon>
        <taxon>Gunneridae</taxon>
        <taxon>Pentapetalae</taxon>
        <taxon>asterids</taxon>
        <taxon>campanulids</taxon>
        <taxon>Asterales</taxon>
        <taxon>Asteraceae</taxon>
        <taxon>Cichorioideae</taxon>
        <taxon>Cichorieae</taxon>
        <taxon>Lactucinae</taxon>
        <taxon>Lactuca</taxon>
    </lineage>
</organism>
<accession>A0AA35YFV7</accession>
<evidence type="ECO:0000313" key="2">
    <source>
        <dbReference type="EMBL" id="CAI9273215.1"/>
    </source>
</evidence>
<dbReference type="Proteomes" id="UP001177003">
    <property type="component" value="Chromosome 2"/>
</dbReference>
<reference evidence="2" key="1">
    <citation type="submission" date="2023-04" db="EMBL/GenBank/DDBJ databases">
        <authorList>
            <person name="Vijverberg K."/>
            <person name="Xiong W."/>
            <person name="Schranz E."/>
        </authorList>
    </citation>
    <scope>NUCLEOTIDE SEQUENCE</scope>
</reference>
<keyword evidence="3" id="KW-1185">Reference proteome</keyword>
<evidence type="ECO:0000256" key="1">
    <source>
        <dbReference type="SAM" id="MobiDB-lite"/>
    </source>
</evidence>
<gene>
    <name evidence="2" type="ORF">LSALG_LOCUS13372</name>
</gene>
<dbReference type="EMBL" id="OX465078">
    <property type="protein sequence ID" value="CAI9273215.1"/>
    <property type="molecule type" value="Genomic_DNA"/>
</dbReference>
<feature type="region of interest" description="Disordered" evidence="1">
    <location>
        <begin position="1"/>
        <end position="28"/>
    </location>
</feature>
<dbReference type="AlphaFoldDB" id="A0AA35YFV7"/>
<proteinExistence type="predicted"/>